<keyword evidence="1" id="KW-0663">Pyridoxal phosphate</keyword>
<protein>
    <submittedName>
        <fullName evidence="2">dTDP-4-amino-4,6-dideoxy-D-glucose transaminase</fullName>
        <ecNumber evidence="2">2.6.1.33</ecNumber>
    </submittedName>
</protein>
<dbReference type="CDD" id="cd00616">
    <property type="entry name" value="AHBA_syn"/>
    <property type="match status" value="1"/>
</dbReference>
<dbReference type="Gene3D" id="3.40.640.10">
    <property type="entry name" value="Type I PLP-dependent aspartate aminotransferase-like (Major domain)"/>
    <property type="match status" value="1"/>
</dbReference>
<dbReference type="InterPro" id="IPR015421">
    <property type="entry name" value="PyrdxlP-dep_Trfase_major"/>
</dbReference>
<name>A0A1J5PHZ6_9ZZZZ</name>
<organism evidence="2">
    <name type="scientific">mine drainage metagenome</name>
    <dbReference type="NCBI Taxonomy" id="410659"/>
    <lineage>
        <taxon>unclassified sequences</taxon>
        <taxon>metagenomes</taxon>
        <taxon>ecological metagenomes</taxon>
    </lineage>
</organism>
<reference evidence="2" key="1">
    <citation type="submission" date="2016-10" db="EMBL/GenBank/DDBJ databases">
        <title>Sequence of Gallionella enrichment culture.</title>
        <authorList>
            <person name="Poehlein A."/>
            <person name="Muehling M."/>
            <person name="Daniel R."/>
        </authorList>
    </citation>
    <scope>NUCLEOTIDE SEQUENCE</scope>
</reference>
<dbReference type="InterPro" id="IPR000653">
    <property type="entry name" value="DegT/StrS_aminotransferase"/>
</dbReference>
<dbReference type="SUPFAM" id="SSF53383">
    <property type="entry name" value="PLP-dependent transferases"/>
    <property type="match status" value="1"/>
</dbReference>
<proteinExistence type="predicted"/>
<keyword evidence="2" id="KW-0032">Aminotransferase</keyword>
<gene>
    <name evidence="2" type="primary">vioA_5</name>
    <name evidence="2" type="ORF">GALL_510060</name>
</gene>
<dbReference type="InterPro" id="IPR015424">
    <property type="entry name" value="PyrdxlP-dep_Trfase"/>
</dbReference>
<evidence type="ECO:0000313" key="2">
    <source>
        <dbReference type="EMBL" id="OIQ67415.1"/>
    </source>
</evidence>
<evidence type="ECO:0000256" key="1">
    <source>
        <dbReference type="ARBA" id="ARBA00022898"/>
    </source>
</evidence>
<dbReference type="Pfam" id="PF01041">
    <property type="entry name" value="DegT_DnrJ_EryC1"/>
    <property type="match status" value="1"/>
</dbReference>
<sequence>MNIPVTKPSLPPVADYQALVAGIWQRQWLTNHGPLVSELEMLLKDHLSLEHLPFLANGTVALQVAIRACGLHGEVITTPFSYVATTSSIAWEHCQPVMVDIDPETLNIDPARIEAAITPRTTGILATHVFGNPCRVEDIEATARRHQLKGIYDAAHAFGTLYKGRSLLSYGDVSTCSFHATKLFHTVEGGLVTSPDAETLRRMALLRNFGHASQTEFDGIGINGKNSEFHAAMGLCNLPHVPSILAQRQALSERYRSNLADSGLRFQKIEVDTRYNHAYFPIIFPTEQALDETLSTLNQHTIFPRRYFYPSLSTLDYVGDQHTPIADDISRRVLCLPLYHTLSLEEVDLVSRLIKRSLRYRA</sequence>
<dbReference type="PIRSF" id="PIRSF000390">
    <property type="entry name" value="PLP_StrS"/>
    <property type="match status" value="1"/>
</dbReference>
<dbReference type="EC" id="2.6.1.33" evidence="2"/>
<dbReference type="EMBL" id="MLJW01005941">
    <property type="protein sequence ID" value="OIQ67415.1"/>
    <property type="molecule type" value="Genomic_DNA"/>
</dbReference>
<dbReference type="GO" id="GO:0030170">
    <property type="term" value="F:pyridoxal phosphate binding"/>
    <property type="evidence" value="ECO:0007669"/>
    <property type="project" value="TreeGrafter"/>
</dbReference>
<accession>A0A1J5PHZ6</accession>
<keyword evidence="2" id="KW-0808">Transferase</keyword>
<dbReference type="PANTHER" id="PTHR30244">
    <property type="entry name" value="TRANSAMINASE"/>
    <property type="match status" value="1"/>
</dbReference>
<dbReference type="GO" id="GO:0000271">
    <property type="term" value="P:polysaccharide biosynthetic process"/>
    <property type="evidence" value="ECO:0007669"/>
    <property type="project" value="TreeGrafter"/>
</dbReference>
<comment type="caution">
    <text evidence="2">The sequence shown here is derived from an EMBL/GenBank/DDBJ whole genome shotgun (WGS) entry which is preliminary data.</text>
</comment>
<dbReference type="GO" id="GO:0019179">
    <property type="term" value="F:dTDP-4-amino-4,6-dideoxy-D-glucose transaminase activity"/>
    <property type="evidence" value="ECO:0007669"/>
    <property type="project" value="UniProtKB-EC"/>
</dbReference>
<dbReference type="AlphaFoldDB" id="A0A1J5PHZ6"/>
<dbReference type="PANTHER" id="PTHR30244:SF9">
    <property type="entry name" value="PROTEIN RV3402C"/>
    <property type="match status" value="1"/>
</dbReference>